<dbReference type="Proteomes" id="UP000799423">
    <property type="component" value="Unassembled WGS sequence"/>
</dbReference>
<sequence>MANAFISVGALVSTFLPLAFLSQKQPDPNKQTQISLGIGDNAYAGGSMPHIAVWDAHGQRITQYKGNKNRHVGDGAGTTIGLSLDNNQNGEKPAKPEYVSIVMHERDGICLAAVVAASQGVQWVWTGDIGYTCGAQWYASKYTFGGSNQPIRCVWLDADHGNGIIAKGLSLHMRDFSGEAGLLAQYKEDEKRLCQNSARMTFYPDILPDSIPQFFKPPLAYMRDESMGDPTKNSTAGALEKPDQGNEDRMTRAYPDGTDMNLRKRRQQQARSPHTRRRLRTRGVKNLDPDRLTVSHMSGHSAKELCEDSMSLGPDFVSKEEGLFCDMETATLWPLCTAIQAVDCFDLQTQNVNTNTTKRSFPAKTYKIIDEWK</sequence>
<protein>
    <submittedName>
        <fullName evidence="3">Uncharacterized protein</fullName>
    </submittedName>
</protein>
<name>A0A6A7BP25_9PLEO</name>
<feature type="region of interest" description="Disordered" evidence="1">
    <location>
        <begin position="223"/>
        <end position="282"/>
    </location>
</feature>
<reference evidence="3" key="1">
    <citation type="submission" date="2020-01" db="EMBL/GenBank/DDBJ databases">
        <authorList>
            <consortium name="DOE Joint Genome Institute"/>
            <person name="Haridas S."/>
            <person name="Albert R."/>
            <person name="Binder M."/>
            <person name="Bloem J."/>
            <person name="Labutti K."/>
            <person name="Salamov A."/>
            <person name="Andreopoulos B."/>
            <person name="Baker S.E."/>
            <person name="Barry K."/>
            <person name="Bills G."/>
            <person name="Bluhm B.H."/>
            <person name="Cannon C."/>
            <person name="Castanera R."/>
            <person name="Culley D.E."/>
            <person name="Daum C."/>
            <person name="Ezra D."/>
            <person name="Gonzalez J.B."/>
            <person name="Henrissat B."/>
            <person name="Kuo A."/>
            <person name="Liang C."/>
            <person name="Lipzen A."/>
            <person name="Lutzoni F."/>
            <person name="Magnuson J."/>
            <person name="Mondo S."/>
            <person name="Nolan M."/>
            <person name="Ohm R."/>
            <person name="Pangilinan J."/>
            <person name="Park H.-J."/>
            <person name="Ramirez L."/>
            <person name="Alfaro M."/>
            <person name="Sun H."/>
            <person name="Tritt A."/>
            <person name="Yoshinaga Y."/>
            <person name="Zwiers L.-H."/>
            <person name="Turgeon B.G."/>
            <person name="Goodwin S.B."/>
            <person name="Spatafora J.W."/>
            <person name="Crous P.W."/>
            <person name="Grigoriev I.V."/>
        </authorList>
    </citation>
    <scope>NUCLEOTIDE SEQUENCE</scope>
    <source>
        <strain evidence="3">IPT5</strain>
    </source>
</reference>
<proteinExistence type="predicted"/>
<organism evidence="3 4">
    <name type="scientific">Plenodomus tracheiphilus IPT5</name>
    <dbReference type="NCBI Taxonomy" id="1408161"/>
    <lineage>
        <taxon>Eukaryota</taxon>
        <taxon>Fungi</taxon>
        <taxon>Dikarya</taxon>
        <taxon>Ascomycota</taxon>
        <taxon>Pezizomycotina</taxon>
        <taxon>Dothideomycetes</taxon>
        <taxon>Pleosporomycetidae</taxon>
        <taxon>Pleosporales</taxon>
        <taxon>Pleosporineae</taxon>
        <taxon>Leptosphaeriaceae</taxon>
        <taxon>Plenodomus</taxon>
    </lineage>
</organism>
<accession>A0A6A7BP25</accession>
<keyword evidence="4" id="KW-1185">Reference proteome</keyword>
<evidence type="ECO:0000313" key="4">
    <source>
        <dbReference type="Proteomes" id="UP000799423"/>
    </source>
</evidence>
<dbReference type="EMBL" id="MU006289">
    <property type="protein sequence ID" value="KAF2855908.1"/>
    <property type="molecule type" value="Genomic_DNA"/>
</dbReference>
<evidence type="ECO:0000256" key="1">
    <source>
        <dbReference type="SAM" id="MobiDB-lite"/>
    </source>
</evidence>
<feature type="compositionally biased region" description="Basic residues" evidence="1">
    <location>
        <begin position="263"/>
        <end position="282"/>
    </location>
</feature>
<evidence type="ECO:0000313" key="3">
    <source>
        <dbReference type="EMBL" id="KAF2855908.1"/>
    </source>
</evidence>
<feature type="signal peptide" evidence="2">
    <location>
        <begin position="1"/>
        <end position="21"/>
    </location>
</feature>
<dbReference type="OrthoDB" id="5365129at2759"/>
<keyword evidence="2" id="KW-0732">Signal</keyword>
<feature type="compositionally biased region" description="Basic and acidic residues" evidence="1">
    <location>
        <begin position="240"/>
        <end position="251"/>
    </location>
</feature>
<dbReference type="AlphaFoldDB" id="A0A6A7BP25"/>
<feature type="chain" id="PRO_5025657848" evidence="2">
    <location>
        <begin position="22"/>
        <end position="373"/>
    </location>
</feature>
<evidence type="ECO:0000256" key="2">
    <source>
        <dbReference type="SAM" id="SignalP"/>
    </source>
</evidence>
<gene>
    <name evidence="3" type="ORF">T440DRAFT_438333</name>
</gene>